<reference evidence="3" key="1">
    <citation type="journal article" date="2019" name="Int. J. Syst. Evol. Microbiol.">
        <title>The Global Catalogue of Microorganisms (GCM) 10K type strain sequencing project: providing services to taxonomists for standard genome sequencing and annotation.</title>
        <authorList>
            <consortium name="The Broad Institute Genomics Platform"/>
            <consortium name="The Broad Institute Genome Sequencing Center for Infectious Disease"/>
            <person name="Wu L."/>
            <person name="Ma J."/>
        </authorList>
    </citation>
    <scope>NUCLEOTIDE SEQUENCE [LARGE SCALE GENOMIC DNA]</scope>
    <source>
        <strain evidence="3">JCM 14900</strain>
    </source>
</reference>
<sequence>MNSSKTAAEKASRTDRRRIILAILAGGAVLGVGAAITLAVWNDSEFATGTFSSGEFDLEGSTNGTAFSSDEEAPGKTLAFQLNADALSPNDVVYAPFALQLSADSDYSATVDLSNASDGDIGANLTYDLYAGGEFDAACSAATPPTGTPLVADRAATEAGVVADILTLSAAATPTNLCFVVTAGADLDQSQSGTITWEFAGTSVTPLP</sequence>
<evidence type="ECO:0008006" key="4">
    <source>
        <dbReference type="Google" id="ProtNLM"/>
    </source>
</evidence>
<evidence type="ECO:0000313" key="3">
    <source>
        <dbReference type="Proteomes" id="UP001501343"/>
    </source>
</evidence>
<dbReference type="NCBIfam" id="TIGR04088">
    <property type="entry name" value="cognate_SipW"/>
    <property type="match status" value="1"/>
</dbReference>
<organism evidence="2 3">
    <name type="scientific">Microbacterium aoyamense</name>
    <dbReference type="NCBI Taxonomy" id="344166"/>
    <lineage>
        <taxon>Bacteria</taxon>
        <taxon>Bacillati</taxon>
        <taxon>Actinomycetota</taxon>
        <taxon>Actinomycetes</taxon>
        <taxon>Micrococcales</taxon>
        <taxon>Microbacteriaceae</taxon>
        <taxon>Microbacterium</taxon>
    </lineage>
</organism>
<dbReference type="EMBL" id="BAAAOF010000002">
    <property type="protein sequence ID" value="GAA1923094.1"/>
    <property type="molecule type" value="Genomic_DNA"/>
</dbReference>
<comment type="caution">
    <text evidence="2">The sequence shown here is derived from an EMBL/GenBank/DDBJ whole genome shotgun (WGS) entry which is preliminary data.</text>
</comment>
<evidence type="ECO:0000256" key="1">
    <source>
        <dbReference type="SAM" id="Phobius"/>
    </source>
</evidence>
<dbReference type="Proteomes" id="UP001501343">
    <property type="component" value="Unassembled WGS sequence"/>
</dbReference>
<evidence type="ECO:0000313" key="2">
    <source>
        <dbReference type="EMBL" id="GAA1923094.1"/>
    </source>
</evidence>
<gene>
    <name evidence="2" type="ORF">GCM10009775_14370</name>
</gene>
<keyword evidence="3" id="KW-1185">Reference proteome</keyword>
<name>A0ABP5AXZ3_9MICO</name>
<dbReference type="RefSeq" id="WP_248146746.1">
    <property type="nucleotide sequence ID" value="NZ_BAAAOF010000002.1"/>
</dbReference>
<keyword evidence="1" id="KW-0812">Transmembrane</keyword>
<keyword evidence="1" id="KW-1133">Transmembrane helix</keyword>
<feature type="transmembrane region" description="Helical" evidence="1">
    <location>
        <begin position="20"/>
        <end position="41"/>
    </location>
</feature>
<protein>
    <recommendedName>
        <fullName evidence="4">SipW-cognate class signal peptide</fullName>
    </recommendedName>
</protein>
<proteinExistence type="predicted"/>
<dbReference type="InterPro" id="IPR023833">
    <property type="entry name" value="Signal_pept_SipW-depend-type"/>
</dbReference>
<keyword evidence="1" id="KW-0472">Membrane</keyword>
<accession>A0ABP5AXZ3</accession>